<evidence type="ECO:0000313" key="4">
    <source>
        <dbReference type="Proteomes" id="UP000054691"/>
    </source>
</evidence>
<proteinExistence type="predicted"/>
<keyword evidence="1" id="KW-0812">Transmembrane</keyword>
<sequence>MFCAATFSVEKKHLNHVILGGSIIMLSVVIGGVIGYYVPSVGGFFAIQLGNFLENREPAVCNGFIEH</sequence>
<reference evidence="3 5" key="2">
    <citation type="submission" date="2018-06" db="EMBL/GenBank/DDBJ databases">
        <authorList>
            <consortium name="Pathogen Informatics"/>
            <person name="Doyle S."/>
        </authorList>
    </citation>
    <scope>NUCLEOTIDE SEQUENCE [LARGE SCALE GENOMIC DNA]</scope>
    <source>
        <strain evidence="3 5">NCTC12388</strain>
    </source>
</reference>
<feature type="transmembrane region" description="Helical" evidence="1">
    <location>
        <begin position="17"/>
        <end position="38"/>
    </location>
</feature>
<keyword evidence="4" id="KW-1185">Reference proteome</keyword>
<accession>A0A378JMQ9</accession>
<evidence type="ECO:0000313" key="3">
    <source>
        <dbReference type="EMBL" id="STX46030.1"/>
    </source>
</evidence>
<keyword evidence="1" id="KW-0472">Membrane</keyword>
<dbReference type="AlphaFoldDB" id="A0A378JMQ9"/>
<reference evidence="2 4" key="1">
    <citation type="submission" date="2015-11" db="EMBL/GenBank/DDBJ databases">
        <title>Genomic analysis of 38 Legionella species identifies large and diverse effector repertoires.</title>
        <authorList>
            <person name="Burstein D."/>
            <person name="Amaro F."/>
            <person name="Zusman T."/>
            <person name="Lifshitz Z."/>
            <person name="Cohen O."/>
            <person name="Gilbert J.A."/>
            <person name="Pupko T."/>
            <person name="Shuman H.A."/>
            <person name="Segal G."/>
        </authorList>
    </citation>
    <scope>NUCLEOTIDE SEQUENCE [LARGE SCALE GENOMIC DNA]</scope>
    <source>
        <strain evidence="2 4">Lyon 8420412</strain>
    </source>
</reference>
<dbReference type="EMBL" id="UGOB01000001">
    <property type="protein sequence ID" value="STX46030.1"/>
    <property type="molecule type" value="Genomic_DNA"/>
</dbReference>
<evidence type="ECO:0000313" key="2">
    <source>
        <dbReference type="EMBL" id="KTD13659.1"/>
    </source>
</evidence>
<protein>
    <submittedName>
        <fullName evidence="3">Uncharacterized protein</fullName>
    </submittedName>
</protein>
<dbReference type="RefSeq" id="WP_058497998.1">
    <property type="nucleotide sequence ID" value="NZ_CAAAHW010000012.1"/>
</dbReference>
<keyword evidence="1" id="KW-1133">Transmembrane helix</keyword>
<organism evidence="3 5">
    <name type="scientific">Legionella gratiana</name>
    <dbReference type="NCBI Taxonomy" id="45066"/>
    <lineage>
        <taxon>Bacteria</taxon>
        <taxon>Pseudomonadati</taxon>
        <taxon>Pseudomonadota</taxon>
        <taxon>Gammaproteobacteria</taxon>
        <taxon>Legionellales</taxon>
        <taxon>Legionellaceae</taxon>
        <taxon>Legionella</taxon>
    </lineage>
</organism>
<gene>
    <name evidence="2" type="ORF">Lgra_0794</name>
    <name evidence="3" type="ORF">NCTC12388_02777</name>
</gene>
<evidence type="ECO:0000256" key="1">
    <source>
        <dbReference type="SAM" id="Phobius"/>
    </source>
</evidence>
<name>A0A378JMQ9_9GAMM</name>
<dbReference type="Proteomes" id="UP000254476">
    <property type="component" value="Unassembled WGS sequence"/>
</dbReference>
<dbReference type="Proteomes" id="UP000054691">
    <property type="component" value="Unassembled WGS sequence"/>
</dbReference>
<dbReference type="EMBL" id="LNYE01000009">
    <property type="protein sequence ID" value="KTD13659.1"/>
    <property type="molecule type" value="Genomic_DNA"/>
</dbReference>
<evidence type="ECO:0000313" key="5">
    <source>
        <dbReference type="Proteomes" id="UP000254476"/>
    </source>
</evidence>
<dbReference type="STRING" id="45066.Lgra_0794"/>